<reference evidence="6 7" key="1">
    <citation type="submission" date="2023-06" db="EMBL/GenBank/DDBJ databases">
        <title>Alteromonas sp. ASW11-36 isolated from intertidal sand.</title>
        <authorList>
            <person name="Li Y."/>
        </authorList>
    </citation>
    <scope>NUCLEOTIDE SEQUENCE [LARGE SCALE GENOMIC DNA]</scope>
    <source>
        <strain evidence="6 7">ASW11-36</strain>
    </source>
</reference>
<dbReference type="Proteomes" id="UP001234343">
    <property type="component" value="Unassembled WGS sequence"/>
</dbReference>
<evidence type="ECO:0000313" key="7">
    <source>
        <dbReference type="Proteomes" id="UP001234343"/>
    </source>
</evidence>
<keyword evidence="3 6" id="KW-0808">Transferase</keyword>
<keyword evidence="4 6" id="KW-0012">Acyltransferase</keyword>
<dbReference type="EC" id="2.3.1.266" evidence="6"/>
<dbReference type="EMBL" id="JAUCBP010000006">
    <property type="protein sequence ID" value="MDM7860051.1"/>
    <property type="molecule type" value="Genomic_DNA"/>
</dbReference>
<keyword evidence="2" id="KW-0963">Cytoplasm</keyword>
<comment type="caution">
    <text evidence="6">The sequence shown here is derived from an EMBL/GenBank/DDBJ whole genome shotgun (WGS) entry which is preliminary data.</text>
</comment>
<dbReference type="SUPFAM" id="SSF55729">
    <property type="entry name" value="Acyl-CoA N-acyltransferases (Nat)"/>
    <property type="match status" value="1"/>
</dbReference>
<dbReference type="RefSeq" id="WP_289364268.1">
    <property type="nucleotide sequence ID" value="NZ_JAUCBP010000006.1"/>
</dbReference>
<keyword evidence="6" id="KW-0687">Ribonucleoprotein</keyword>
<evidence type="ECO:0000259" key="5">
    <source>
        <dbReference type="PROSITE" id="PS51186"/>
    </source>
</evidence>
<dbReference type="PANTHER" id="PTHR43420">
    <property type="entry name" value="ACETYLTRANSFERASE"/>
    <property type="match status" value="1"/>
</dbReference>
<evidence type="ECO:0000256" key="4">
    <source>
        <dbReference type="ARBA" id="ARBA00023315"/>
    </source>
</evidence>
<protein>
    <submittedName>
        <fullName evidence="6">Ribosomal protein S18-alanine N-acetyltransferase</fullName>
        <ecNumber evidence="6">2.3.1.266</ecNumber>
    </submittedName>
</protein>
<dbReference type="CDD" id="cd04301">
    <property type="entry name" value="NAT_SF"/>
    <property type="match status" value="1"/>
</dbReference>
<dbReference type="Gene3D" id="3.40.630.30">
    <property type="match status" value="1"/>
</dbReference>
<sequence>MVSHKPTMTITFQPLDADSAAQAYIICQQSHPVPWSERVFLDCLTAPYYAWVAIHQSSIVGYYIGLLVADEVTLMDIAVAPQQRGNGVGKALLEHFLANPKTLQGNLCWLEVRASNTAAIALYQANEFVLQGTRKNYYALATSQNDKKFEDALVMQRKNSRK</sequence>
<feature type="domain" description="N-acetyltransferase" evidence="5">
    <location>
        <begin position="10"/>
        <end position="160"/>
    </location>
</feature>
<evidence type="ECO:0000256" key="2">
    <source>
        <dbReference type="ARBA" id="ARBA00022490"/>
    </source>
</evidence>
<accession>A0ABT7SV33</accession>
<proteinExistence type="inferred from homology"/>
<dbReference type="InterPro" id="IPR050680">
    <property type="entry name" value="YpeA/RimI_acetyltransf"/>
</dbReference>
<dbReference type="GO" id="GO:0005840">
    <property type="term" value="C:ribosome"/>
    <property type="evidence" value="ECO:0007669"/>
    <property type="project" value="UniProtKB-KW"/>
</dbReference>
<name>A0ABT7SV33_9ALTE</name>
<organism evidence="6 7">
    <name type="scientific">Alteromonas arenosi</name>
    <dbReference type="NCBI Taxonomy" id="3055817"/>
    <lineage>
        <taxon>Bacteria</taxon>
        <taxon>Pseudomonadati</taxon>
        <taxon>Pseudomonadota</taxon>
        <taxon>Gammaproteobacteria</taxon>
        <taxon>Alteromonadales</taxon>
        <taxon>Alteromonadaceae</taxon>
        <taxon>Alteromonas/Salinimonas group</taxon>
        <taxon>Alteromonas</taxon>
    </lineage>
</organism>
<dbReference type="GO" id="GO:0008999">
    <property type="term" value="F:protein-N-terminal-alanine acetyltransferase activity"/>
    <property type="evidence" value="ECO:0007669"/>
    <property type="project" value="UniProtKB-EC"/>
</dbReference>
<dbReference type="Pfam" id="PF00583">
    <property type="entry name" value="Acetyltransf_1"/>
    <property type="match status" value="1"/>
</dbReference>
<keyword evidence="7" id="KW-1185">Reference proteome</keyword>
<dbReference type="InterPro" id="IPR000182">
    <property type="entry name" value="GNAT_dom"/>
</dbReference>
<keyword evidence="6" id="KW-0689">Ribosomal protein</keyword>
<evidence type="ECO:0000256" key="1">
    <source>
        <dbReference type="ARBA" id="ARBA00005395"/>
    </source>
</evidence>
<gene>
    <name evidence="6" type="primary">rimI</name>
    <name evidence="6" type="ORF">QTP81_05515</name>
</gene>
<dbReference type="InterPro" id="IPR016181">
    <property type="entry name" value="Acyl_CoA_acyltransferase"/>
</dbReference>
<dbReference type="NCBIfam" id="TIGR01575">
    <property type="entry name" value="rimI"/>
    <property type="match status" value="1"/>
</dbReference>
<dbReference type="PROSITE" id="PS51186">
    <property type="entry name" value="GNAT"/>
    <property type="match status" value="1"/>
</dbReference>
<evidence type="ECO:0000313" key="6">
    <source>
        <dbReference type="EMBL" id="MDM7860051.1"/>
    </source>
</evidence>
<dbReference type="InterPro" id="IPR006464">
    <property type="entry name" value="AcTrfase_RimI/Ard1"/>
</dbReference>
<comment type="similarity">
    <text evidence="1">Belongs to the acetyltransferase family. RimI subfamily.</text>
</comment>
<evidence type="ECO:0000256" key="3">
    <source>
        <dbReference type="ARBA" id="ARBA00022679"/>
    </source>
</evidence>